<feature type="active site" description="Proton acceptor; for dehydratase activity" evidence="5">
    <location>
        <position position="906"/>
    </location>
</feature>
<feature type="region of interest" description="C-terminal hotdog fold" evidence="5">
    <location>
        <begin position="1005"/>
        <end position="1146"/>
    </location>
</feature>
<dbReference type="SMART" id="SM00825">
    <property type="entry name" value="PKS_KS"/>
    <property type="match status" value="1"/>
</dbReference>
<dbReference type="InterPro" id="IPR049900">
    <property type="entry name" value="PKS_mFAS_DH"/>
</dbReference>
<dbReference type="InterPro" id="IPR001227">
    <property type="entry name" value="Ac_transferase_dom_sf"/>
</dbReference>
<dbReference type="SUPFAM" id="SSF53901">
    <property type="entry name" value="Thiolase-like"/>
    <property type="match status" value="1"/>
</dbReference>
<dbReference type="SMART" id="SM00829">
    <property type="entry name" value="PKS_ER"/>
    <property type="match status" value="1"/>
</dbReference>
<dbReference type="Pfam" id="PF08240">
    <property type="entry name" value="ADH_N"/>
    <property type="match status" value="1"/>
</dbReference>
<dbReference type="InterPro" id="IPR049552">
    <property type="entry name" value="PKS_DH_N"/>
</dbReference>
<feature type="active site" description="Proton donor; for dehydratase activity" evidence="5">
    <location>
        <position position="1064"/>
    </location>
</feature>
<reference evidence="9 10" key="1">
    <citation type="submission" date="2021-01" db="EMBL/GenBank/DDBJ databases">
        <title>Whole genome shotgun sequence of Asanoa iriomotensis NBRC 100142.</title>
        <authorList>
            <person name="Komaki H."/>
            <person name="Tamura T."/>
        </authorList>
    </citation>
    <scope>NUCLEOTIDE SEQUENCE [LARGE SCALE GENOMIC DNA]</scope>
    <source>
        <strain evidence="9 10">NBRC 100142</strain>
    </source>
</reference>
<dbReference type="InterPro" id="IPR036736">
    <property type="entry name" value="ACP-like_sf"/>
</dbReference>
<dbReference type="InterPro" id="IPR014031">
    <property type="entry name" value="Ketoacyl_synth_C"/>
</dbReference>
<dbReference type="InterPro" id="IPR006162">
    <property type="entry name" value="Ppantetheine_attach_site"/>
</dbReference>
<dbReference type="CDD" id="cd00833">
    <property type="entry name" value="PKS"/>
    <property type="match status" value="1"/>
</dbReference>
<dbReference type="PANTHER" id="PTHR43775">
    <property type="entry name" value="FATTY ACID SYNTHASE"/>
    <property type="match status" value="1"/>
</dbReference>
<dbReference type="Pfam" id="PF00550">
    <property type="entry name" value="PP-binding"/>
    <property type="match status" value="1"/>
</dbReference>
<dbReference type="Pfam" id="PF00109">
    <property type="entry name" value="ketoacyl-synt"/>
    <property type="match status" value="1"/>
</dbReference>
<dbReference type="InterPro" id="IPR050091">
    <property type="entry name" value="PKS_NRPS_Biosynth_Enz"/>
</dbReference>
<dbReference type="Gene3D" id="3.30.70.3290">
    <property type="match status" value="1"/>
</dbReference>
<dbReference type="Gene3D" id="3.90.180.10">
    <property type="entry name" value="Medium-chain alcohol dehydrogenases, catalytic domain"/>
    <property type="match status" value="1"/>
</dbReference>
<feature type="domain" description="Carrier" evidence="6">
    <location>
        <begin position="1952"/>
        <end position="2026"/>
    </location>
</feature>
<keyword evidence="2" id="KW-0597">Phosphoprotein</keyword>
<sequence length="2031" mass="209133">MEHEHIAIVGIGCRLPGDVDSPAALWRLLADGRDAVGPFPADRPSPGAGAPGDGGWLADVTGFDADFFGVSRREADVLDPQHRLMLEVVWEAFEHAGLPPDRLAGEPTGVFLGLSYDEYMQRLAGQPEELAGGILTNGHCVAAGRISYLLGLHGPAVSVDTACSSGLVAVHQAAQALRERECDVAVAGAVNLIVDERTTREFTRFGMLSPTGRCRAFDTHADGFVRSEGAGAVVLKRLGDALRDGDRILAVVRGSAVNQDGRSDGLSAPSAEAQEAVYRAALVRAGLDASQVGYVEAHGTGTRLGDPTELASLTRVYGGQGRAVAIGSIKSNIGHLEPAAGIAGLIKTVLALDYGVIPGNLHFTGWTPGTDPSAAGLFVPTGTTRWPDGAAVRRAAVSSFGFSGTNAHVVLEEAPNLPSPSATPRSTGEPEVVVIPAGSRDALPAAAARVADWLDGDGRDVPLRDVAHTFALRRGAGRGRLGVVATDTEDLSDRLRAYAAGRVDPLVVDGEVPGVARGAVWVFSGQGSQWAGMGQELLATEPAFAASLTRTDALVSSEAGFSVLDVVRSGQPVSGCGFVQPVLFAVQVALADLWRSYGVAPAGVLGHSMGEVAAAVVAGALSLADGAAVICRRSALLERIAGAGAMASVALGRAQVEADIAAAGAGAEVSVAVVAAPSSTVIAGDDEWVRLLVDAWDAEGVSARLVAVDVASHSPQVDPLLEDLDAALKDLRPRDPAVRFYSTVLDPRSEQPAFDADYWCRNLRQPVRFAAAVEAAAADRHGVFLEVSPHPVVTAAVRESLHPDAVVVGTLRREEPELATFRTSMAALHCAGVPVAWSVLYGDAELADPPTIAYDRRRHWVDLAPVSPAPLVVGLPGVHTEVAGDPVRHTWVGDAGTDALPFLADHRVHDEPVLPGAAFHALALSAACAVFGAPADQVVVEDLAFRELLRLSARTEVSTTVTMIGPDRAECEVYARDDAGAWVRHATALLRAGSGDSTVEDVACDVPGDAAELYAAMRSRGIAHGPAFAGLSGLTRSADGTAARARVTPPGAASALAAHPVLLDMCAQLLVATVLDAPGHGLVLPVGIARVAVTGDLSLAAFASARLTAASVDGFEGDVVLRDGAGAAVLTVRGLRCVRQQVPASEAELPQSWLLEPHWVPATLPAAGTVGRVLLVGEGGGAVEPVVTALRARGSAVDVLDVPLSEAVPELLGGVLPGVVALVCGGAAAVGDTALDRTRRAVAVAQALCAEPVPPRLVLVTGGALDEAALRGVVRVLAIEHPELRTTVVETTDADLLAAELLADGMDDEVRHAGGERMVARLAHAPVPESSTVDVRCGVDGFALRAGRLGDLSGLELVAGYRRRPGPGEVEIQVTAAGVNFRDVLTVLGLLPGDGHDVRYRIGFECAGVVSAVGSGVSLAVGESVLAVDLRGGAFGSFLTVPATAVARMPGGLDPVVAAGQLTCYLTAWYALRHVAGLRSGERVLVHSGTGGTGLAAIAVARRLGATVLATAGTEEKRARLRELGIATVMDSRSLDFAAETRAATGGEGVDVVLNSLAGPAIRAGLSTLRPFGRFVELGVRDIIADRALGLAPLRHNITFVTVDLIELQNRRPDVFATVLREVLSGLADGSLPPLPVRAYPLTSATDAFRTMAAAAHHGKLVLTVPGSGTLPAARPDGPPVRSDGSYIITGGLTGVGLAAASWLAARGAGHLVLNGRRAPSPEAAEAIAELRAGGTRVTVIRGDIASPGTAEALVEAATAYRRPLCGVLHAAMVLADAALLTVADEQFDTVWRPKVGGARALHAAVAGHRLDWFVVFSSMASLIGNAGQTVYASANAWLDGFASWRSGQGLPTLAVNWGPWGETGAATDFAARGYTTIGTADGFSALSTLLAHDRVRTGVIPGPPATWVPAPGSPFFASLATGPASPAVVDASASDIRADLAATPAGLARRTALEAWVGGHVQAVMRLGDRALDPHTPLRALGFDSLLAMELRARLETGLGVKLAGNFVWQHPTLAALAEGLAGHMDLALE</sequence>
<dbReference type="Pfam" id="PF16197">
    <property type="entry name" value="KAsynt_C_assoc"/>
    <property type="match status" value="1"/>
</dbReference>
<dbReference type="InterPro" id="IPR011032">
    <property type="entry name" value="GroES-like_sf"/>
</dbReference>
<dbReference type="SUPFAM" id="SSF55048">
    <property type="entry name" value="Probable ACP-binding domain of malonyl-CoA ACP transacylase"/>
    <property type="match status" value="1"/>
</dbReference>
<dbReference type="InterPro" id="IPR014043">
    <property type="entry name" value="Acyl_transferase_dom"/>
</dbReference>
<protein>
    <submittedName>
        <fullName evidence="9">Mycolipanoate synthase</fullName>
    </submittedName>
</protein>
<dbReference type="PROSITE" id="PS52019">
    <property type="entry name" value="PKS_MFAS_DH"/>
    <property type="match status" value="1"/>
</dbReference>
<dbReference type="InterPro" id="IPR016035">
    <property type="entry name" value="Acyl_Trfase/lysoPLipase"/>
</dbReference>
<keyword evidence="4" id="KW-0511">Multifunctional enzyme</keyword>
<dbReference type="Proteomes" id="UP000624325">
    <property type="component" value="Unassembled WGS sequence"/>
</dbReference>
<dbReference type="SMART" id="SM00822">
    <property type="entry name" value="PKS_KR"/>
    <property type="match status" value="1"/>
</dbReference>
<dbReference type="Gene3D" id="3.10.129.110">
    <property type="entry name" value="Polyketide synthase dehydratase"/>
    <property type="match status" value="1"/>
</dbReference>
<dbReference type="PROSITE" id="PS52004">
    <property type="entry name" value="KS3_2"/>
    <property type="match status" value="1"/>
</dbReference>
<dbReference type="SUPFAM" id="SSF50129">
    <property type="entry name" value="GroES-like"/>
    <property type="match status" value="1"/>
</dbReference>
<evidence type="ECO:0000313" key="9">
    <source>
        <dbReference type="EMBL" id="GIF59554.1"/>
    </source>
</evidence>
<dbReference type="InterPro" id="IPR036291">
    <property type="entry name" value="NAD(P)-bd_dom_sf"/>
</dbReference>
<feature type="domain" description="PKS/mFAS DH" evidence="8">
    <location>
        <begin position="873"/>
        <end position="1146"/>
    </location>
</feature>
<dbReference type="Gene3D" id="1.10.1200.10">
    <property type="entry name" value="ACP-like"/>
    <property type="match status" value="1"/>
</dbReference>
<dbReference type="InterPro" id="IPR020807">
    <property type="entry name" value="PKS_DH"/>
</dbReference>
<evidence type="ECO:0000256" key="4">
    <source>
        <dbReference type="ARBA" id="ARBA00023268"/>
    </source>
</evidence>
<feature type="region of interest" description="N-terminal hotdog fold" evidence="5">
    <location>
        <begin position="873"/>
        <end position="997"/>
    </location>
</feature>
<gene>
    <name evidence="9" type="primary">msl3</name>
    <name evidence="9" type="ORF">Air01nite_56490</name>
</gene>
<dbReference type="InterPro" id="IPR020841">
    <property type="entry name" value="PKS_Beta-ketoAc_synthase_dom"/>
</dbReference>
<evidence type="ECO:0000256" key="1">
    <source>
        <dbReference type="ARBA" id="ARBA00022450"/>
    </source>
</evidence>
<evidence type="ECO:0000259" key="7">
    <source>
        <dbReference type="PROSITE" id="PS52004"/>
    </source>
</evidence>
<dbReference type="InterPro" id="IPR018201">
    <property type="entry name" value="Ketoacyl_synth_AS"/>
</dbReference>
<dbReference type="CDD" id="cd05195">
    <property type="entry name" value="enoyl_red"/>
    <property type="match status" value="1"/>
</dbReference>
<evidence type="ECO:0000259" key="6">
    <source>
        <dbReference type="PROSITE" id="PS50075"/>
    </source>
</evidence>
<dbReference type="PROSITE" id="PS50075">
    <property type="entry name" value="CARRIER"/>
    <property type="match status" value="1"/>
</dbReference>
<keyword evidence="3" id="KW-0808">Transferase</keyword>
<dbReference type="SMART" id="SM00823">
    <property type="entry name" value="PKS_PP"/>
    <property type="match status" value="1"/>
</dbReference>
<dbReference type="Pfam" id="PF08659">
    <property type="entry name" value="KR"/>
    <property type="match status" value="1"/>
</dbReference>
<dbReference type="PANTHER" id="PTHR43775:SF37">
    <property type="entry name" value="SI:DKEY-61P9.11"/>
    <property type="match status" value="1"/>
</dbReference>
<dbReference type="InterPro" id="IPR020806">
    <property type="entry name" value="PKS_PP-bd"/>
</dbReference>
<dbReference type="PROSITE" id="PS00606">
    <property type="entry name" value="KS3_1"/>
    <property type="match status" value="1"/>
</dbReference>
<evidence type="ECO:0000256" key="5">
    <source>
        <dbReference type="PROSITE-ProRule" id="PRU01363"/>
    </source>
</evidence>
<comment type="caution">
    <text evidence="9">The sequence shown here is derived from an EMBL/GenBank/DDBJ whole genome shotgun (WGS) entry which is preliminary data.</text>
</comment>
<dbReference type="SUPFAM" id="SSF51735">
    <property type="entry name" value="NAD(P)-binding Rossmann-fold domains"/>
    <property type="match status" value="3"/>
</dbReference>
<name>A0ABQ4C9U5_9ACTN</name>
<dbReference type="InterPro" id="IPR049551">
    <property type="entry name" value="PKS_DH_C"/>
</dbReference>
<evidence type="ECO:0000256" key="3">
    <source>
        <dbReference type="ARBA" id="ARBA00022679"/>
    </source>
</evidence>
<dbReference type="InterPro" id="IPR013968">
    <property type="entry name" value="PKS_KR"/>
</dbReference>
<dbReference type="InterPro" id="IPR020843">
    <property type="entry name" value="ER"/>
</dbReference>
<dbReference type="EMBL" id="BONC01000049">
    <property type="protein sequence ID" value="GIF59554.1"/>
    <property type="molecule type" value="Genomic_DNA"/>
</dbReference>
<evidence type="ECO:0000256" key="2">
    <source>
        <dbReference type="ARBA" id="ARBA00022553"/>
    </source>
</evidence>
<keyword evidence="10" id="KW-1185">Reference proteome</keyword>
<proteinExistence type="predicted"/>
<dbReference type="InterPro" id="IPR016039">
    <property type="entry name" value="Thiolase-like"/>
</dbReference>
<dbReference type="InterPro" id="IPR016036">
    <property type="entry name" value="Malonyl_transacylase_ACP-bd"/>
</dbReference>
<feature type="domain" description="Ketosynthase family 3 (KS3)" evidence="7">
    <location>
        <begin position="3"/>
        <end position="413"/>
    </location>
</feature>
<dbReference type="Pfam" id="PF02801">
    <property type="entry name" value="Ketoacyl-synt_C"/>
    <property type="match status" value="1"/>
</dbReference>
<accession>A0ABQ4C9U5</accession>
<dbReference type="InterPro" id="IPR013154">
    <property type="entry name" value="ADH-like_N"/>
</dbReference>
<dbReference type="Gene3D" id="3.40.47.10">
    <property type="match status" value="1"/>
</dbReference>
<dbReference type="Pfam" id="PF00698">
    <property type="entry name" value="Acyl_transf_1"/>
    <property type="match status" value="1"/>
</dbReference>
<dbReference type="Gene3D" id="3.40.50.720">
    <property type="entry name" value="NAD(P)-binding Rossmann-like Domain"/>
    <property type="match status" value="3"/>
</dbReference>
<dbReference type="Pfam" id="PF13602">
    <property type="entry name" value="ADH_zinc_N_2"/>
    <property type="match status" value="1"/>
</dbReference>
<dbReference type="InterPro" id="IPR032821">
    <property type="entry name" value="PKS_assoc"/>
</dbReference>
<dbReference type="InterPro" id="IPR042104">
    <property type="entry name" value="PKS_dehydratase_sf"/>
</dbReference>
<dbReference type="SUPFAM" id="SSF52151">
    <property type="entry name" value="FabD/lysophospholipase-like"/>
    <property type="match status" value="1"/>
</dbReference>
<dbReference type="InterPro" id="IPR009081">
    <property type="entry name" value="PP-bd_ACP"/>
</dbReference>
<dbReference type="SMART" id="SM00826">
    <property type="entry name" value="PKS_DH"/>
    <property type="match status" value="1"/>
</dbReference>
<keyword evidence="1" id="KW-0596">Phosphopantetheine</keyword>
<dbReference type="Pfam" id="PF14765">
    <property type="entry name" value="PS-DH"/>
    <property type="match status" value="1"/>
</dbReference>
<evidence type="ECO:0000259" key="8">
    <source>
        <dbReference type="PROSITE" id="PS52019"/>
    </source>
</evidence>
<dbReference type="RefSeq" id="WP_203706381.1">
    <property type="nucleotide sequence ID" value="NZ_BAAALU010000004.1"/>
</dbReference>
<evidence type="ECO:0000313" key="10">
    <source>
        <dbReference type="Proteomes" id="UP000624325"/>
    </source>
</evidence>
<dbReference type="Pfam" id="PF21089">
    <property type="entry name" value="PKS_DH_N"/>
    <property type="match status" value="1"/>
</dbReference>
<dbReference type="SMART" id="SM00827">
    <property type="entry name" value="PKS_AT"/>
    <property type="match status" value="1"/>
</dbReference>
<dbReference type="InterPro" id="IPR057326">
    <property type="entry name" value="KR_dom"/>
</dbReference>
<dbReference type="Gene3D" id="3.40.366.10">
    <property type="entry name" value="Malonyl-Coenzyme A Acyl Carrier Protein, domain 2"/>
    <property type="match status" value="1"/>
</dbReference>
<dbReference type="InterPro" id="IPR014030">
    <property type="entry name" value="Ketoacyl_synth_N"/>
</dbReference>
<dbReference type="SUPFAM" id="SSF47336">
    <property type="entry name" value="ACP-like"/>
    <property type="match status" value="1"/>
</dbReference>
<dbReference type="PROSITE" id="PS00012">
    <property type="entry name" value="PHOSPHOPANTETHEINE"/>
    <property type="match status" value="1"/>
</dbReference>
<organism evidence="9 10">
    <name type="scientific">Asanoa iriomotensis</name>
    <dbReference type="NCBI Taxonomy" id="234613"/>
    <lineage>
        <taxon>Bacteria</taxon>
        <taxon>Bacillati</taxon>
        <taxon>Actinomycetota</taxon>
        <taxon>Actinomycetes</taxon>
        <taxon>Micromonosporales</taxon>
        <taxon>Micromonosporaceae</taxon>
        <taxon>Asanoa</taxon>
    </lineage>
</organism>